<dbReference type="GO" id="GO:0005840">
    <property type="term" value="C:ribosome"/>
    <property type="evidence" value="ECO:0007669"/>
    <property type="project" value="InterPro"/>
</dbReference>
<dbReference type="Gramene" id="AET3Gv20962100.9">
    <property type="protein sequence ID" value="AET3Gv20962100.9"/>
    <property type="gene ID" value="AET3Gv20962100"/>
</dbReference>
<dbReference type="GO" id="GO:0006412">
    <property type="term" value="P:translation"/>
    <property type="evidence" value="ECO:0007669"/>
    <property type="project" value="InterPro"/>
</dbReference>
<feature type="domain" description="Small ribosomal subunit protein uS5 C-terminal" evidence="2">
    <location>
        <begin position="186"/>
        <end position="226"/>
    </location>
</feature>
<protein>
    <recommendedName>
        <fullName evidence="2">Small ribosomal subunit protein uS5 C-terminal domain-containing protein</fullName>
    </recommendedName>
</protein>
<name>A0A453GCQ3_AEGTS</name>
<organism evidence="3 4">
    <name type="scientific">Aegilops tauschii subsp. strangulata</name>
    <name type="common">Goatgrass</name>
    <dbReference type="NCBI Taxonomy" id="200361"/>
    <lineage>
        <taxon>Eukaryota</taxon>
        <taxon>Viridiplantae</taxon>
        <taxon>Streptophyta</taxon>
        <taxon>Embryophyta</taxon>
        <taxon>Tracheophyta</taxon>
        <taxon>Spermatophyta</taxon>
        <taxon>Magnoliopsida</taxon>
        <taxon>Liliopsida</taxon>
        <taxon>Poales</taxon>
        <taxon>Poaceae</taxon>
        <taxon>BOP clade</taxon>
        <taxon>Pooideae</taxon>
        <taxon>Triticodae</taxon>
        <taxon>Triticeae</taxon>
        <taxon>Triticinae</taxon>
        <taxon>Aegilops</taxon>
    </lineage>
</organism>
<evidence type="ECO:0000313" key="4">
    <source>
        <dbReference type="Proteomes" id="UP000015105"/>
    </source>
</evidence>
<reference evidence="3" key="4">
    <citation type="submission" date="2019-03" db="UniProtKB">
        <authorList>
            <consortium name="EnsemblPlants"/>
        </authorList>
    </citation>
    <scope>IDENTIFICATION</scope>
</reference>
<evidence type="ECO:0000313" key="3">
    <source>
        <dbReference type="EnsemblPlants" id="AET3Gv20962100.9"/>
    </source>
</evidence>
<evidence type="ECO:0000259" key="2">
    <source>
        <dbReference type="Pfam" id="PF03719"/>
    </source>
</evidence>
<reference evidence="4" key="1">
    <citation type="journal article" date="2014" name="Science">
        <title>Ancient hybridizations among the ancestral genomes of bread wheat.</title>
        <authorList>
            <consortium name="International Wheat Genome Sequencing Consortium,"/>
            <person name="Marcussen T."/>
            <person name="Sandve S.R."/>
            <person name="Heier L."/>
            <person name="Spannagl M."/>
            <person name="Pfeifer M."/>
            <person name="Jakobsen K.S."/>
            <person name="Wulff B.B."/>
            <person name="Steuernagel B."/>
            <person name="Mayer K.F."/>
            <person name="Olsen O.A."/>
        </authorList>
    </citation>
    <scope>NUCLEOTIDE SEQUENCE [LARGE SCALE GENOMIC DNA]</scope>
    <source>
        <strain evidence="4">cv. AL8/78</strain>
    </source>
</reference>
<evidence type="ECO:0000256" key="1">
    <source>
        <dbReference type="SAM" id="MobiDB-lite"/>
    </source>
</evidence>
<keyword evidence="4" id="KW-1185">Reference proteome</keyword>
<sequence length="259" mass="29147">QALRGGRGLSLNPLTLAAPHTAVGSFSQPAGPRRLRPRRRRRRPRVHTARGARETLLRRRLRLCSPSRCRAVSSSTPPRSSAGGVRLPAAAAPAQGRGDEDHPRAEADARRPVHPLQGLRRRRRQQRPRRPRRQVRQGGGHGHPRRYHPRQALHRARQEGLLGEQERPAPHRPVPWGCSCVWLRSAVPVVPAPWGSEIVAARVPQKVLPSAGIDDVFTSSRGSTKSHIWQLISLEVIMCLYLLYTSTMQYERYDSMEFI</sequence>
<accession>A0A453GCQ3</accession>
<dbReference type="InterPro" id="IPR005324">
    <property type="entry name" value="Ribosomal_uS5_C"/>
</dbReference>
<dbReference type="SUPFAM" id="SSF54211">
    <property type="entry name" value="Ribosomal protein S5 domain 2-like"/>
    <property type="match status" value="1"/>
</dbReference>
<feature type="compositionally biased region" description="Basic residues" evidence="1">
    <location>
        <begin position="142"/>
        <end position="151"/>
    </location>
</feature>
<dbReference type="GO" id="GO:0003735">
    <property type="term" value="F:structural constituent of ribosome"/>
    <property type="evidence" value="ECO:0007669"/>
    <property type="project" value="InterPro"/>
</dbReference>
<reference evidence="3" key="5">
    <citation type="journal article" date="2021" name="G3 (Bethesda)">
        <title>Aegilops tauschii genome assembly Aet v5.0 features greater sequence contiguity and improved annotation.</title>
        <authorList>
            <person name="Wang L."/>
            <person name="Zhu T."/>
            <person name="Rodriguez J.C."/>
            <person name="Deal K.R."/>
            <person name="Dubcovsky J."/>
            <person name="McGuire P.E."/>
            <person name="Lux T."/>
            <person name="Spannagl M."/>
            <person name="Mayer K.F.X."/>
            <person name="Baldrich P."/>
            <person name="Meyers B.C."/>
            <person name="Huo N."/>
            <person name="Gu Y.Q."/>
            <person name="Zhou H."/>
            <person name="Devos K.M."/>
            <person name="Bennetzen J.L."/>
            <person name="Unver T."/>
            <person name="Budak H."/>
            <person name="Gulick P.J."/>
            <person name="Galiba G."/>
            <person name="Kalapos B."/>
            <person name="Nelson D.R."/>
            <person name="Li P."/>
            <person name="You F.M."/>
            <person name="Luo M.C."/>
            <person name="Dvorak J."/>
        </authorList>
    </citation>
    <scope>NUCLEOTIDE SEQUENCE [LARGE SCALE GENOMIC DNA]</scope>
    <source>
        <strain evidence="3">cv. AL8/78</strain>
    </source>
</reference>
<dbReference type="AlphaFoldDB" id="A0A453GCQ3"/>
<proteinExistence type="predicted"/>
<reference evidence="4" key="2">
    <citation type="journal article" date="2017" name="Nat. Plants">
        <title>The Aegilops tauschii genome reveals multiple impacts of transposons.</title>
        <authorList>
            <person name="Zhao G."/>
            <person name="Zou C."/>
            <person name="Li K."/>
            <person name="Wang K."/>
            <person name="Li T."/>
            <person name="Gao L."/>
            <person name="Zhang X."/>
            <person name="Wang H."/>
            <person name="Yang Z."/>
            <person name="Liu X."/>
            <person name="Jiang W."/>
            <person name="Mao L."/>
            <person name="Kong X."/>
            <person name="Jiao Y."/>
            <person name="Jia J."/>
        </authorList>
    </citation>
    <scope>NUCLEOTIDE SEQUENCE [LARGE SCALE GENOMIC DNA]</scope>
    <source>
        <strain evidence="4">cv. AL8/78</strain>
    </source>
</reference>
<dbReference type="Gene3D" id="3.30.230.10">
    <property type="match status" value="1"/>
</dbReference>
<feature type="compositionally biased region" description="Basic residues" evidence="1">
    <location>
        <begin position="119"/>
        <end position="135"/>
    </location>
</feature>
<dbReference type="InterPro" id="IPR014721">
    <property type="entry name" value="Ribsml_uS5_D2-typ_fold_subgr"/>
</dbReference>
<reference evidence="3" key="3">
    <citation type="journal article" date="2017" name="Nature">
        <title>Genome sequence of the progenitor of the wheat D genome Aegilops tauschii.</title>
        <authorList>
            <person name="Luo M.C."/>
            <person name="Gu Y.Q."/>
            <person name="Puiu D."/>
            <person name="Wang H."/>
            <person name="Twardziok S.O."/>
            <person name="Deal K.R."/>
            <person name="Huo N."/>
            <person name="Zhu T."/>
            <person name="Wang L."/>
            <person name="Wang Y."/>
            <person name="McGuire P.E."/>
            <person name="Liu S."/>
            <person name="Long H."/>
            <person name="Ramasamy R.K."/>
            <person name="Rodriguez J.C."/>
            <person name="Van S.L."/>
            <person name="Yuan L."/>
            <person name="Wang Z."/>
            <person name="Xia Z."/>
            <person name="Xiao L."/>
            <person name="Anderson O.D."/>
            <person name="Ouyang S."/>
            <person name="Liang Y."/>
            <person name="Zimin A.V."/>
            <person name="Pertea G."/>
            <person name="Qi P."/>
            <person name="Bennetzen J.L."/>
            <person name="Dai X."/>
            <person name="Dawson M.W."/>
            <person name="Muller H.G."/>
            <person name="Kugler K."/>
            <person name="Rivarola-Duarte L."/>
            <person name="Spannagl M."/>
            <person name="Mayer K.F.X."/>
            <person name="Lu F.H."/>
            <person name="Bevan M.W."/>
            <person name="Leroy P."/>
            <person name="Li P."/>
            <person name="You F.M."/>
            <person name="Sun Q."/>
            <person name="Liu Z."/>
            <person name="Lyons E."/>
            <person name="Wicker T."/>
            <person name="Salzberg S.L."/>
            <person name="Devos K.M."/>
            <person name="Dvorak J."/>
        </authorList>
    </citation>
    <scope>NUCLEOTIDE SEQUENCE [LARGE SCALE GENOMIC DNA]</scope>
    <source>
        <strain evidence="3">cv. AL8/78</strain>
    </source>
</reference>
<feature type="region of interest" description="Disordered" evidence="1">
    <location>
        <begin position="67"/>
        <end position="151"/>
    </location>
</feature>
<dbReference type="STRING" id="200361.A0A453GCQ3"/>
<feature type="region of interest" description="Disordered" evidence="1">
    <location>
        <begin position="1"/>
        <end position="51"/>
    </location>
</feature>
<feature type="compositionally biased region" description="Basic and acidic residues" evidence="1">
    <location>
        <begin position="97"/>
        <end position="111"/>
    </location>
</feature>
<dbReference type="Proteomes" id="UP000015105">
    <property type="component" value="Chromosome 3D"/>
</dbReference>
<dbReference type="InterPro" id="IPR020568">
    <property type="entry name" value="Ribosomal_Su5_D2-typ_SF"/>
</dbReference>
<dbReference type="EnsemblPlants" id="AET3Gv20962100.9">
    <property type="protein sequence ID" value="AET3Gv20962100.9"/>
    <property type="gene ID" value="AET3Gv20962100"/>
</dbReference>
<dbReference type="Pfam" id="PF03719">
    <property type="entry name" value="Ribosomal_S5_C"/>
    <property type="match status" value="1"/>
</dbReference>
<feature type="compositionally biased region" description="Basic residues" evidence="1">
    <location>
        <begin position="33"/>
        <end position="50"/>
    </location>
</feature>